<feature type="compositionally biased region" description="Polar residues" evidence="1">
    <location>
        <begin position="63"/>
        <end position="76"/>
    </location>
</feature>
<proteinExistence type="predicted"/>
<organism evidence="3 4">
    <name type="scientific">Citricoccus alkalitolerans</name>
    <dbReference type="NCBI Taxonomy" id="246603"/>
    <lineage>
        <taxon>Bacteria</taxon>
        <taxon>Bacillati</taxon>
        <taxon>Actinomycetota</taxon>
        <taxon>Actinomycetes</taxon>
        <taxon>Micrococcales</taxon>
        <taxon>Micrococcaceae</taxon>
        <taxon>Citricoccus</taxon>
    </lineage>
</organism>
<name>A0ABV8XUX0_9MICC</name>
<keyword evidence="4" id="KW-1185">Reference proteome</keyword>
<protein>
    <recommendedName>
        <fullName evidence="5">Lipoprotein</fullName>
    </recommendedName>
</protein>
<gene>
    <name evidence="3" type="ORF">ACFO0K_06775</name>
</gene>
<dbReference type="Proteomes" id="UP001595965">
    <property type="component" value="Unassembled WGS sequence"/>
</dbReference>
<keyword evidence="2" id="KW-0732">Signal</keyword>
<reference evidence="4" key="1">
    <citation type="journal article" date="2019" name="Int. J. Syst. Evol. Microbiol.">
        <title>The Global Catalogue of Microorganisms (GCM) 10K type strain sequencing project: providing services to taxonomists for standard genome sequencing and annotation.</title>
        <authorList>
            <consortium name="The Broad Institute Genomics Platform"/>
            <consortium name="The Broad Institute Genome Sequencing Center for Infectious Disease"/>
            <person name="Wu L."/>
            <person name="Ma J."/>
        </authorList>
    </citation>
    <scope>NUCLEOTIDE SEQUENCE [LARGE SCALE GENOMIC DNA]</scope>
    <source>
        <strain evidence="4">CGMCC 1.12125</strain>
    </source>
</reference>
<sequence length="299" mass="31102">MRRQATVRGRRTWTGLAAASLVLTVAGCDAGADSAGTSGQAPTAASASASSSAGGSTEPTPSVTASARESGDSGQPPQADDEVFTTEAGTVSLSIPAGWTVDCEVCSASSDGPPAGVTERYTITDKDDDIVVGLTTVSGARGGDGAYPTLVRTVAAERLDDVTSYQDDASVYLLTQHLAESEDFDMSPLWGEATEGLSVQVADLPHAVDPESPESVQAAWIHLMTDDHPAKDFTGLYLSTSIALPVVEALTAEQGDEAMQAFLSTTEYRELERMMSSVEVHEDAIPDFENTYPSATPSS</sequence>
<feature type="compositionally biased region" description="Low complexity" evidence="1">
    <location>
        <begin position="34"/>
        <end position="62"/>
    </location>
</feature>
<evidence type="ECO:0000256" key="2">
    <source>
        <dbReference type="SAM" id="SignalP"/>
    </source>
</evidence>
<accession>A0ABV8XUX0</accession>
<feature type="signal peptide" evidence="2">
    <location>
        <begin position="1"/>
        <end position="31"/>
    </location>
</feature>
<dbReference type="EMBL" id="JBHSEN010000001">
    <property type="protein sequence ID" value="MFC4429379.1"/>
    <property type="molecule type" value="Genomic_DNA"/>
</dbReference>
<evidence type="ECO:0000313" key="3">
    <source>
        <dbReference type="EMBL" id="MFC4429379.1"/>
    </source>
</evidence>
<dbReference type="RefSeq" id="WP_344228506.1">
    <property type="nucleotide sequence ID" value="NZ_BAAALH010000002.1"/>
</dbReference>
<feature type="chain" id="PRO_5046556446" description="Lipoprotein" evidence="2">
    <location>
        <begin position="32"/>
        <end position="299"/>
    </location>
</feature>
<dbReference type="PROSITE" id="PS51257">
    <property type="entry name" value="PROKAR_LIPOPROTEIN"/>
    <property type="match status" value="1"/>
</dbReference>
<comment type="caution">
    <text evidence="3">The sequence shown here is derived from an EMBL/GenBank/DDBJ whole genome shotgun (WGS) entry which is preliminary data.</text>
</comment>
<evidence type="ECO:0008006" key="5">
    <source>
        <dbReference type="Google" id="ProtNLM"/>
    </source>
</evidence>
<evidence type="ECO:0000313" key="4">
    <source>
        <dbReference type="Proteomes" id="UP001595965"/>
    </source>
</evidence>
<feature type="region of interest" description="Disordered" evidence="1">
    <location>
        <begin position="31"/>
        <end position="81"/>
    </location>
</feature>
<evidence type="ECO:0000256" key="1">
    <source>
        <dbReference type="SAM" id="MobiDB-lite"/>
    </source>
</evidence>